<evidence type="ECO:0000259" key="2">
    <source>
        <dbReference type="PROSITE" id="PS50943"/>
    </source>
</evidence>
<sequence>MNNTKVQTIFVLQSKFVKKIFMQSSNWRQTLKLSRKKSGKSQSDIALKLNKTQQTIANWESGKADPSVTELIAFTNLVGISMGQLFGDVQIIDKTAPITKDYESTGNRTGNSTGNTPKAAPHPGQSAAEPSGVLQQLLDAKQGIIESQQETIQTQKTLLDIKNQEVAKLSEENERLKRAIPELGKDVESHSGQGGKKNIA</sequence>
<evidence type="ECO:0000313" key="3">
    <source>
        <dbReference type="EMBL" id="KAA2245524.1"/>
    </source>
</evidence>
<feature type="region of interest" description="Disordered" evidence="1">
    <location>
        <begin position="100"/>
        <end position="131"/>
    </location>
</feature>
<dbReference type="CDD" id="cd00093">
    <property type="entry name" value="HTH_XRE"/>
    <property type="match status" value="1"/>
</dbReference>
<feature type="compositionally biased region" description="Low complexity" evidence="1">
    <location>
        <begin position="104"/>
        <end position="116"/>
    </location>
</feature>
<dbReference type="Gene3D" id="1.10.260.40">
    <property type="entry name" value="lambda repressor-like DNA-binding domains"/>
    <property type="match status" value="1"/>
</dbReference>
<dbReference type="GO" id="GO:0003677">
    <property type="term" value="F:DNA binding"/>
    <property type="evidence" value="ECO:0007669"/>
    <property type="project" value="InterPro"/>
</dbReference>
<evidence type="ECO:0000256" key="1">
    <source>
        <dbReference type="SAM" id="MobiDB-lite"/>
    </source>
</evidence>
<dbReference type="SUPFAM" id="SSF47413">
    <property type="entry name" value="lambda repressor-like DNA-binding domains"/>
    <property type="match status" value="1"/>
</dbReference>
<organism evidence="3 4">
    <name type="scientific">Chitinophaga agrisoli</name>
    <dbReference type="NCBI Taxonomy" id="2607653"/>
    <lineage>
        <taxon>Bacteria</taxon>
        <taxon>Pseudomonadati</taxon>
        <taxon>Bacteroidota</taxon>
        <taxon>Chitinophagia</taxon>
        <taxon>Chitinophagales</taxon>
        <taxon>Chitinophagaceae</taxon>
        <taxon>Chitinophaga</taxon>
    </lineage>
</organism>
<name>A0A5B2W331_9BACT</name>
<feature type="domain" description="HTH cro/C1-type" evidence="2">
    <location>
        <begin position="31"/>
        <end position="85"/>
    </location>
</feature>
<dbReference type="SMART" id="SM00530">
    <property type="entry name" value="HTH_XRE"/>
    <property type="match status" value="1"/>
</dbReference>
<evidence type="ECO:0000313" key="4">
    <source>
        <dbReference type="Proteomes" id="UP000324611"/>
    </source>
</evidence>
<gene>
    <name evidence="3" type="ORF">F0L74_06075</name>
</gene>
<feature type="compositionally biased region" description="Basic and acidic residues" evidence="1">
    <location>
        <begin position="172"/>
        <end position="189"/>
    </location>
</feature>
<dbReference type="RefSeq" id="WP_149836914.1">
    <property type="nucleotide sequence ID" value="NZ_VUOC01000001.1"/>
</dbReference>
<dbReference type="Proteomes" id="UP000324611">
    <property type="component" value="Unassembled WGS sequence"/>
</dbReference>
<comment type="caution">
    <text evidence="3">The sequence shown here is derived from an EMBL/GenBank/DDBJ whole genome shotgun (WGS) entry which is preliminary data.</text>
</comment>
<reference evidence="3 4" key="1">
    <citation type="submission" date="2019-09" db="EMBL/GenBank/DDBJ databases">
        <title>Chitinophaga ginsengihumi sp. nov., isolated from soil of ginseng rhizosphere.</title>
        <authorList>
            <person name="Lee J."/>
        </authorList>
    </citation>
    <scope>NUCLEOTIDE SEQUENCE [LARGE SCALE GENOMIC DNA]</scope>
    <source>
        <strain evidence="3 4">BN140078</strain>
    </source>
</reference>
<dbReference type="InterPro" id="IPR010982">
    <property type="entry name" value="Lambda_DNA-bd_dom_sf"/>
</dbReference>
<dbReference type="AlphaFoldDB" id="A0A5B2W331"/>
<reference evidence="3 4" key="2">
    <citation type="submission" date="2019-09" db="EMBL/GenBank/DDBJ databases">
        <authorList>
            <person name="Jin C."/>
        </authorList>
    </citation>
    <scope>NUCLEOTIDE SEQUENCE [LARGE SCALE GENOMIC DNA]</scope>
    <source>
        <strain evidence="3 4">BN140078</strain>
    </source>
</reference>
<proteinExistence type="predicted"/>
<dbReference type="PROSITE" id="PS50943">
    <property type="entry name" value="HTH_CROC1"/>
    <property type="match status" value="1"/>
</dbReference>
<protein>
    <submittedName>
        <fullName evidence="3">Helix-turn-helix transcriptional regulator</fullName>
    </submittedName>
</protein>
<feature type="region of interest" description="Disordered" evidence="1">
    <location>
        <begin position="172"/>
        <end position="200"/>
    </location>
</feature>
<accession>A0A5B2W331</accession>
<keyword evidence="4" id="KW-1185">Reference proteome</keyword>
<dbReference type="EMBL" id="VUOC01000001">
    <property type="protein sequence ID" value="KAA2245524.1"/>
    <property type="molecule type" value="Genomic_DNA"/>
</dbReference>
<dbReference type="InterPro" id="IPR001387">
    <property type="entry name" value="Cro/C1-type_HTH"/>
</dbReference>
<dbReference type="Pfam" id="PF01381">
    <property type="entry name" value="HTH_3"/>
    <property type="match status" value="1"/>
</dbReference>